<evidence type="ECO:0000313" key="3">
    <source>
        <dbReference type="Proteomes" id="UP000075606"/>
    </source>
</evidence>
<comment type="caution">
    <text evidence="2">The sequence shown here is derived from an EMBL/GenBank/DDBJ whole genome shotgun (WGS) entry which is preliminary data.</text>
</comment>
<protein>
    <recommendedName>
        <fullName evidence="4">Capsule assembly protein Wzi</fullName>
    </recommendedName>
</protein>
<dbReference type="AlphaFoldDB" id="A0A150XHL3"/>
<proteinExistence type="predicted"/>
<dbReference type="OrthoDB" id="596512at2"/>
<feature type="signal peptide" evidence="1">
    <location>
        <begin position="1"/>
        <end position="20"/>
    </location>
</feature>
<dbReference type="Proteomes" id="UP000075606">
    <property type="component" value="Unassembled WGS sequence"/>
</dbReference>
<evidence type="ECO:0008006" key="4">
    <source>
        <dbReference type="Google" id="ProtNLM"/>
    </source>
</evidence>
<accession>A0A150XHL3</accession>
<evidence type="ECO:0000313" key="2">
    <source>
        <dbReference type="EMBL" id="KYG78211.1"/>
    </source>
</evidence>
<dbReference type="RefSeq" id="WP_068217491.1">
    <property type="nucleotide sequence ID" value="NZ_CP139724.1"/>
</dbReference>
<organism evidence="2 3">
    <name type="scientific">Roseivirga spongicola</name>
    <dbReference type="NCBI Taxonomy" id="333140"/>
    <lineage>
        <taxon>Bacteria</taxon>
        <taxon>Pseudomonadati</taxon>
        <taxon>Bacteroidota</taxon>
        <taxon>Cytophagia</taxon>
        <taxon>Cytophagales</taxon>
        <taxon>Roseivirgaceae</taxon>
        <taxon>Roseivirga</taxon>
    </lineage>
</organism>
<reference evidence="2 3" key="1">
    <citation type="submission" date="2016-01" db="EMBL/GenBank/DDBJ databases">
        <title>Genome sequencing of Roseivirga spongicola UST030701-084.</title>
        <authorList>
            <person name="Selvaratnam C."/>
            <person name="Thevarajoo S."/>
            <person name="Goh K.M."/>
            <person name="Ee R."/>
            <person name="Chan K.-G."/>
            <person name="Chong C.S."/>
        </authorList>
    </citation>
    <scope>NUCLEOTIDE SEQUENCE [LARGE SCALE GENOMIC DNA]</scope>
    <source>
        <strain evidence="2 3">UST030701-084</strain>
    </source>
</reference>
<dbReference type="InterPro" id="IPR038636">
    <property type="entry name" value="Wzi_sf"/>
</dbReference>
<keyword evidence="3" id="KW-1185">Reference proteome</keyword>
<dbReference type="STRING" id="333140.AWW68_05440"/>
<name>A0A150XHL3_9BACT</name>
<feature type="chain" id="PRO_5007574695" description="Capsule assembly protein Wzi" evidence="1">
    <location>
        <begin position="21"/>
        <end position="500"/>
    </location>
</feature>
<dbReference type="Gene3D" id="2.40.160.130">
    <property type="entry name" value="Capsule assembly protein Wzi"/>
    <property type="match status" value="1"/>
</dbReference>
<sequence length="500" mass="56701">MKKLFLALSFLLTIVIQSIAQDNINRDSLSFSATLGAMAYSDEFAPFFLVHNRWGEIGDEQTVFSAGELAYSYSLNDNWNFESGFSFRNEIFSSYYAAANYDILYLRLGAYKEQLGGLASDIGVVSYGLGRNARPVPMIELGMNNYFDVPFTYGYVQFKAHIGQRWLETDRYISRARMHSKDVFVRINLEREIGLKVSSGLIHFAQYGGTDPMGNQQPSGFDDFMKVFFGQGIPNELGGTAGESNAVGNHLGMIEIGFEKNLGDHRLNLDYQSPFEDQGSMQMISLKNYLLAFQWLLPNESKLIKEVMVEFTKSKRQSGPGLPDPAPHFPDEASNFGREFGGRDDYHNNYLYRSGYSYHGMSMGNALFLTYDWTQNFLEPYPSYNALFSNNRIVALTLGVKGELSGVLEYRLQLVSSKNFGTYAGLYQGRFNWGGVALDPNYDYVFRNGKRQYYSLLDIKFNKPFRNQPIDLNIMLAFDSGELYTNTGAEISFSYSFVKN</sequence>
<gene>
    <name evidence="2" type="ORF">AWW68_05440</name>
</gene>
<evidence type="ECO:0000256" key="1">
    <source>
        <dbReference type="SAM" id="SignalP"/>
    </source>
</evidence>
<keyword evidence="1" id="KW-0732">Signal</keyword>
<dbReference type="EMBL" id="LRPC01000001">
    <property type="protein sequence ID" value="KYG78211.1"/>
    <property type="molecule type" value="Genomic_DNA"/>
</dbReference>